<sequence length="303" mass="34683">MSNDIAIRIQEVELRRERFQLGPLSLEVPKGCVTAIVGPNGSGKSSTFRMLLNLIKPDKGELSLLGHSIADQKDTGWKNKIGYVPELFGSHENKLRASDKTDFVRKWYPNWDINLYREILRMFEVDDSIKLGKMSKGTRRKYEFALVLAHHPELLLLDEPSSGFDPLAWRSMMSFLHNYMNDGQRTILMASHIVDEVKRLADYIVFMAQGRILGMYEKDELLSSWHMFYVSGSELVGKDVKSIPGKCMVEDAGGGNLRIVTRQAMETERWCEREHIAIMGRKALDLDDILAVLIEQDRQHIRA</sequence>
<evidence type="ECO:0000256" key="1">
    <source>
        <dbReference type="ARBA" id="ARBA00022448"/>
    </source>
</evidence>
<proteinExistence type="predicted"/>
<dbReference type="GO" id="GO:0016887">
    <property type="term" value="F:ATP hydrolysis activity"/>
    <property type="evidence" value="ECO:0007669"/>
    <property type="project" value="InterPro"/>
</dbReference>
<organism evidence="5">
    <name type="scientific">Paenibacillus sp. BIHB 4019</name>
    <dbReference type="NCBI Taxonomy" id="1870819"/>
    <lineage>
        <taxon>Bacteria</taxon>
        <taxon>Bacillati</taxon>
        <taxon>Bacillota</taxon>
        <taxon>Bacilli</taxon>
        <taxon>Bacillales</taxon>
        <taxon>Paenibacillaceae</taxon>
        <taxon>Paenibacillus</taxon>
    </lineage>
</organism>
<dbReference type="AlphaFoldDB" id="A0A1B2DCR4"/>
<dbReference type="SUPFAM" id="SSF52540">
    <property type="entry name" value="P-loop containing nucleoside triphosphate hydrolases"/>
    <property type="match status" value="1"/>
</dbReference>
<dbReference type="PROSITE" id="PS50893">
    <property type="entry name" value="ABC_TRANSPORTER_2"/>
    <property type="match status" value="1"/>
</dbReference>
<dbReference type="InterPro" id="IPR051782">
    <property type="entry name" value="ABC_Transporter_VariousFunc"/>
</dbReference>
<evidence type="ECO:0000259" key="4">
    <source>
        <dbReference type="PROSITE" id="PS50893"/>
    </source>
</evidence>
<dbReference type="EMBL" id="CP016808">
    <property type="protein sequence ID" value="ANY65501.1"/>
    <property type="molecule type" value="Genomic_DNA"/>
</dbReference>
<evidence type="ECO:0000256" key="2">
    <source>
        <dbReference type="ARBA" id="ARBA00022741"/>
    </source>
</evidence>
<name>A0A1B2DCR4_9BACL</name>
<dbReference type="Pfam" id="PF00005">
    <property type="entry name" value="ABC_tran"/>
    <property type="match status" value="1"/>
</dbReference>
<gene>
    <name evidence="5" type="ORF">BBD42_02740</name>
</gene>
<dbReference type="RefSeq" id="WP_099516901.1">
    <property type="nucleotide sequence ID" value="NZ_CP016808.1"/>
</dbReference>
<dbReference type="SMART" id="SM00382">
    <property type="entry name" value="AAA"/>
    <property type="match status" value="1"/>
</dbReference>
<keyword evidence="2" id="KW-0547">Nucleotide-binding</keyword>
<dbReference type="CDD" id="cd03230">
    <property type="entry name" value="ABC_DR_subfamily_A"/>
    <property type="match status" value="1"/>
</dbReference>
<dbReference type="InterPro" id="IPR003593">
    <property type="entry name" value="AAA+_ATPase"/>
</dbReference>
<dbReference type="GO" id="GO:0005524">
    <property type="term" value="F:ATP binding"/>
    <property type="evidence" value="ECO:0007669"/>
    <property type="project" value="UniProtKB-KW"/>
</dbReference>
<protein>
    <submittedName>
        <fullName evidence="5">ABC transporter</fullName>
    </submittedName>
</protein>
<dbReference type="Gene3D" id="3.40.50.300">
    <property type="entry name" value="P-loop containing nucleotide triphosphate hydrolases"/>
    <property type="match status" value="1"/>
</dbReference>
<evidence type="ECO:0000256" key="3">
    <source>
        <dbReference type="ARBA" id="ARBA00022840"/>
    </source>
</evidence>
<keyword evidence="3" id="KW-0067">ATP-binding</keyword>
<reference evidence="5" key="1">
    <citation type="submission" date="2016-08" db="EMBL/GenBank/DDBJ databases">
        <title>Complete Genome Seqeunce of Paenibacillus sp. BIHB 4019 from tea rhizoplane.</title>
        <authorList>
            <person name="Thakur R."/>
            <person name="Swarnkar M.K."/>
            <person name="Gulati A."/>
        </authorList>
    </citation>
    <scope>NUCLEOTIDE SEQUENCE [LARGE SCALE GENOMIC DNA]</scope>
    <source>
        <strain evidence="5">BIHB4019</strain>
    </source>
</reference>
<dbReference type="PANTHER" id="PTHR42939:SF3">
    <property type="entry name" value="ABC TRANSPORTER ATP-BINDING COMPONENT"/>
    <property type="match status" value="1"/>
</dbReference>
<dbReference type="PANTHER" id="PTHR42939">
    <property type="entry name" value="ABC TRANSPORTER ATP-BINDING PROTEIN ALBC-RELATED"/>
    <property type="match status" value="1"/>
</dbReference>
<dbReference type="InterPro" id="IPR003439">
    <property type="entry name" value="ABC_transporter-like_ATP-bd"/>
</dbReference>
<evidence type="ECO:0000313" key="5">
    <source>
        <dbReference type="EMBL" id="ANY65501.1"/>
    </source>
</evidence>
<accession>A0A1B2DCR4</accession>
<feature type="domain" description="ABC transporter" evidence="4">
    <location>
        <begin position="1"/>
        <end position="234"/>
    </location>
</feature>
<dbReference type="InterPro" id="IPR027417">
    <property type="entry name" value="P-loop_NTPase"/>
</dbReference>
<keyword evidence="1" id="KW-0813">Transport</keyword>